<dbReference type="PANTHER" id="PTHR21064">
    <property type="entry name" value="AMINOGLYCOSIDE PHOSPHOTRANSFERASE DOMAIN-CONTAINING PROTEIN-RELATED"/>
    <property type="match status" value="1"/>
</dbReference>
<evidence type="ECO:0000256" key="5">
    <source>
        <dbReference type="ARBA" id="ARBA00036820"/>
    </source>
</evidence>
<dbReference type="GO" id="GO:0047992">
    <property type="term" value="F:hydroxylysine kinase activity"/>
    <property type="evidence" value="ECO:0007669"/>
    <property type="project" value="UniProtKB-EC"/>
</dbReference>
<keyword evidence="2" id="KW-0963">Cytoplasm</keyword>
<dbReference type="SUPFAM" id="SSF56112">
    <property type="entry name" value="Protein kinase-like (PK-like)"/>
    <property type="match status" value="1"/>
</dbReference>
<dbReference type="InterPro" id="IPR011009">
    <property type="entry name" value="Kinase-like_dom_sf"/>
</dbReference>
<dbReference type="Proteomes" id="UP000479756">
    <property type="component" value="Unassembled WGS sequence"/>
</dbReference>
<protein>
    <recommendedName>
        <fullName evidence="8">Hydroxylysine kinase</fullName>
        <ecNumber evidence="7">2.7.1.81</ecNumber>
    </recommendedName>
</protein>
<dbReference type="EC" id="2.7.1.81" evidence="7"/>
<comment type="catalytic activity">
    <reaction evidence="5">
        <text>(5R)-5-hydroxy-L-lysine + GTP = (5R)-5-phosphooxy-L-lysine + GDP + H(+)</text>
        <dbReference type="Rhea" id="RHEA:19049"/>
        <dbReference type="ChEBI" id="CHEBI:15378"/>
        <dbReference type="ChEBI" id="CHEBI:37565"/>
        <dbReference type="ChEBI" id="CHEBI:57882"/>
        <dbReference type="ChEBI" id="CHEBI:58189"/>
        <dbReference type="ChEBI" id="CHEBI:58357"/>
        <dbReference type="EC" id="2.7.1.81"/>
    </reaction>
</comment>
<feature type="domain" description="Aminoglycoside phosphotransferase" evidence="9">
    <location>
        <begin position="54"/>
        <end position="270"/>
    </location>
</feature>
<name>A0A7C9PP81_9MICO</name>
<keyword evidence="3 10" id="KW-0808">Transferase</keyword>
<evidence type="ECO:0000259" key="9">
    <source>
        <dbReference type="Pfam" id="PF01636"/>
    </source>
</evidence>
<evidence type="ECO:0000256" key="2">
    <source>
        <dbReference type="ARBA" id="ARBA00022490"/>
    </source>
</evidence>
<dbReference type="AlphaFoldDB" id="A0A7C9PP81"/>
<comment type="function">
    <text evidence="6">Catalyzes the GTP-dependent phosphorylation of 5-hydroxy-L-lysine.</text>
</comment>
<organism evidence="10 11">
    <name type="scientific">Galbitalea soli</name>
    <dbReference type="NCBI Taxonomy" id="1268042"/>
    <lineage>
        <taxon>Bacteria</taxon>
        <taxon>Bacillati</taxon>
        <taxon>Actinomycetota</taxon>
        <taxon>Actinomycetes</taxon>
        <taxon>Micrococcales</taxon>
        <taxon>Microbacteriaceae</taxon>
        <taxon>Galbitalea</taxon>
    </lineage>
</organism>
<comment type="caution">
    <text evidence="10">The sequence shown here is derived from an EMBL/GenBank/DDBJ whole genome shotgun (WGS) entry which is preliminary data.</text>
</comment>
<comment type="subcellular location">
    <subcellularLocation>
        <location evidence="1">Cytoplasm</location>
    </subcellularLocation>
</comment>
<evidence type="ECO:0000256" key="4">
    <source>
        <dbReference type="ARBA" id="ARBA00022777"/>
    </source>
</evidence>
<dbReference type="PANTHER" id="PTHR21064:SF1">
    <property type="entry name" value="HYDROXYLYSINE KINASE"/>
    <property type="match status" value="1"/>
</dbReference>
<keyword evidence="11" id="KW-1185">Reference proteome</keyword>
<proteinExistence type="predicted"/>
<evidence type="ECO:0000256" key="8">
    <source>
        <dbReference type="ARBA" id="ARBA00040505"/>
    </source>
</evidence>
<dbReference type="EMBL" id="JAAGWZ010000003">
    <property type="protein sequence ID" value="NEM92006.1"/>
    <property type="molecule type" value="Genomic_DNA"/>
</dbReference>
<dbReference type="Pfam" id="PF01636">
    <property type="entry name" value="APH"/>
    <property type="match status" value="1"/>
</dbReference>
<evidence type="ECO:0000313" key="11">
    <source>
        <dbReference type="Proteomes" id="UP000479756"/>
    </source>
</evidence>
<evidence type="ECO:0000256" key="1">
    <source>
        <dbReference type="ARBA" id="ARBA00004496"/>
    </source>
</evidence>
<reference evidence="10 11" key="1">
    <citation type="journal article" date="2014" name="Int. J. Syst. Evol. Microbiol.">
        <title>Description of Galbitalea soli gen. nov., sp. nov., and Frondihabitans sucicola sp. nov.</title>
        <authorList>
            <person name="Kim S.J."/>
            <person name="Lim J.M."/>
            <person name="Ahn J.H."/>
            <person name="Weon H.Y."/>
            <person name="Hamada M."/>
            <person name="Suzuki K."/>
            <person name="Ahn T.Y."/>
            <person name="Kwon S.W."/>
        </authorList>
    </citation>
    <scope>NUCLEOTIDE SEQUENCE [LARGE SCALE GENOMIC DNA]</scope>
    <source>
        <strain evidence="10 11">NBRC 108727</strain>
    </source>
</reference>
<sequence length="336" mass="36514">MHGIPGFESDGAAGGGEATPVLRAARLTPEEAVGLVADRWGLVATLTERLETERDDTFRLSAGEERFVLKVAHPADSPAHLALETEALRHAHRADPRLPLQRLRPATGGDDAVTVTTADGDRIARLFEWRPGTPLIAAAAPDDDQLVLLGDALGRLSRALRSFIHPAARYPLAWDLAQTGRLAQLQERVGSAATAAALARFRAGVEPLLHELPRQVIHNDFNPGNVLVDAGEPGYVTGILDFGDVVQSVRVADLAVALSYLIFPLGRGWDALPPFIAAFERRVPLLPTERQVLRDLVVARFAQRILVNDWLQRDAGDPRRDPDYHDGMLAALDTLL</sequence>
<dbReference type="GO" id="GO:0005737">
    <property type="term" value="C:cytoplasm"/>
    <property type="evidence" value="ECO:0007669"/>
    <property type="project" value="UniProtKB-SubCell"/>
</dbReference>
<evidence type="ECO:0000313" key="10">
    <source>
        <dbReference type="EMBL" id="NEM92006.1"/>
    </source>
</evidence>
<dbReference type="Gene3D" id="3.90.1200.10">
    <property type="match status" value="1"/>
</dbReference>
<accession>A0A7C9PP81</accession>
<dbReference type="RefSeq" id="WP_163474062.1">
    <property type="nucleotide sequence ID" value="NZ_JAAGWZ010000003.1"/>
</dbReference>
<dbReference type="InterPro" id="IPR002575">
    <property type="entry name" value="Aminoglycoside_PTrfase"/>
</dbReference>
<gene>
    <name evidence="10" type="ORF">G3T37_11645</name>
</gene>
<keyword evidence="4" id="KW-0418">Kinase</keyword>
<evidence type="ECO:0000256" key="3">
    <source>
        <dbReference type="ARBA" id="ARBA00022679"/>
    </source>
</evidence>
<evidence type="ECO:0000256" key="6">
    <source>
        <dbReference type="ARBA" id="ARBA00037368"/>
    </source>
</evidence>
<dbReference type="InterPro" id="IPR050249">
    <property type="entry name" value="Pseudomonas-type_ThrB"/>
</dbReference>
<evidence type="ECO:0000256" key="7">
    <source>
        <dbReference type="ARBA" id="ARBA00038873"/>
    </source>
</evidence>